<dbReference type="RefSeq" id="WP_310301278.1">
    <property type="nucleotide sequence ID" value="NZ_BAAAPS010000008.1"/>
</dbReference>
<reference evidence="1 2" key="1">
    <citation type="submission" date="2023-07" db="EMBL/GenBank/DDBJ databases">
        <title>Sequencing the genomes of 1000 actinobacteria strains.</title>
        <authorList>
            <person name="Klenk H.-P."/>
        </authorList>
    </citation>
    <scope>NUCLEOTIDE SEQUENCE [LARGE SCALE GENOMIC DNA]</scope>
    <source>
        <strain evidence="1 2">DSM 19426</strain>
    </source>
</reference>
<accession>A0ABU2BU57</accession>
<dbReference type="Proteomes" id="UP001183648">
    <property type="component" value="Unassembled WGS sequence"/>
</dbReference>
<organism evidence="1 2">
    <name type="scientific">Nocardioides marmoribigeumensis</name>
    <dbReference type="NCBI Taxonomy" id="433649"/>
    <lineage>
        <taxon>Bacteria</taxon>
        <taxon>Bacillati</taxon>
        <taxon>Actinomycetota</taxon>
        <taxon>Actinomycetes</taxon>
        <taxon>Propionibacteriales</taxon>
        <taxon>Nocardioidaceae</taxon>
        <taxon>Nocardioides</taxon>
    </lineage>
</organism>
<proteinExistence type="predicted"/>
<evidence type="ECO:0000313" key="2">
    <source>
        <dbReference type="Proteomes" id="UP001183648"/>
    </source>
</evidence>
<evidence type="ECO:0000313" key="1">
    <source>
        <dbReference type="EMBL" id="MDR7362160.1"/>
    </source>
</evidence>
<gene>
    <name evidence="1" type="ORF">J2S63_001713</name>
</gene>
<protein>
    <submittedName>
        <fullName evidence="1">Methanogenic corrinoid protein MtbC1</fullName>
    </submittedName>
</protein>
<keyword evidence="2" id="KW-1185">Reference proteome</keyword>
<dbReference type="Gene3D" id="3.40.50.280">
    <property type="entry name" value="Cobalamin-binding domain"/>
    <property type="match status" value="1"/>
</dbReference>
<comment type="caution">
    <text evidence="1">The sequence shown here is derived from an EMBL/GenBank/DDBJ whole genome shotgun (WGS) entry which is preliminary data.</text>
</comment>
<name>A0ABU2BU57_9ACTN</name>
<sequence>MGETSWGSRTLRRADADLDTVVAEVTSALPQQVRAPLADLAVDYYHSLDAALAYDAPALLAEHFARSRDRLAEMGPGVDRARLLRSLCDVLGRHVDPETRVLVDTLVSQTVLIGGQRRPDPSERTPEARARELVRQLLDHVEGGHHAEARAEVVHAIEDGCTPRALLEDVLVPFHDALVARQDEAPLPRAESERQQEMLRTLLFSVVAPDLSFPAVSRRVLLTEPRLPAGWRAGLPRMVFEGAGWRVDSVADDACAETVAKAALAHDAQVVVLQADRAADLDLVRERVAAVRVTAPAARVLALGRCFGAVPTLAARLGADRGCGGLSGAVGAAAGLAGE</sequence>
<dbReference type="EMBL" id="JAVDYG010000001">
    <property type="protein sequence ID" value="MDR7362160.1"/>
    <property type="molecule type" value="Genomic_DNA"/>
</dbReference>